<evidence type="ECO:0000256" key="1">
    <source>
        <dbReference type="ARBA" id="ARBA00023172"/>
    </source>
</evidence>
<dbReference type="Gene3D" id="1.10.443.10">
    <property type="entry name" value="Intergrase catalytic core"/>
    <property type="match status" value="1"/>
</dbReference>
<evidence type="ECO:0000313" key="3">
    <source>
        <dbReference type="EMBL" id="AIH04147.1"/>
    </source>
</evidence>
<feature type="domain" description="Tyr recombinase" evidence="2">
    <location>
        <begin position="1"/>
        <end position="122"/>
    </location>
</feature>
<keyword evidence="1" id="KW-0233">DNA recombination</keyword>
<dbReference type="PANTHER" id="PTHR30349">
    <property type="entry name" value="PHAGE INTEGRASE-RELATED"/>
    <property type="match status" value="1"/>
</dbReference>
<evidence type="ECO:0000313" key="4">
    <source>
        <dbReference type="Proteomes" id="UP000028481"/>
    </source>
</evidence>
<keyword evidence="4" id="KW-1185">Reference proteome</keyword>
<dbReference type="InterPro" id="IPR011010">
    <property type="entry name" value="DNA_brk_join_enz"/>
</dbReference>
<dbReference type="Proteomes" id="UP000028481">
    <property type="component" value="Chromosome"/>
</dbReference>
<reference evidence="3 4" key="1">
    <citation type="journal article" date="2015" name="Genome Announc.">
        <title>Genome Sequence of a Sulfate-Reducing Thermophilic Bacterium, Thermodesulfobacterium commune DSM 2178T (Phylum Thermodesulfobacteria).</title>
        <authorList>
            <person name="Bhatnagar S."/>
            <person name="Badger J.H."/>
            <person name="Madupu R."/>
            <person name="Khouri H.M."/>
            <person name="O'Connor E.M."/>
            <person name="Robb F.T."/>
            <person name="Ward N.L."/>
            <person name="Eisen J.A."/>
        </authorList>
    </citation>
    <scope>NUCLEOTIDE SEQUENCE [LARGE SCALE GENOMIC DNA]</scope>
    <source>
        <strain evidence="3 4">DSM 2178</strain>
    </source>
</reference>
<dbReference type="InterPro" id="IPR050090">
    <property type="entry name" value="Tyrosine_recombinase_XerCD"/>
</dbReference>
<dbReference type="EMBL" id="CP008796">
    <property type="protein sequence ID" value="AIH04147.1"/>
    <property type="molecule type" value="Genomic_DNA"/>
</dbReference>
<dbReference type="GO" id="GO:0015074">
    <property type="term" value="P:DNA integration"/>
    <property type="evidence" value="ECO:0007669"/>
    <property type="project" value="InterPro"/>
</dbReference>
<dbReference type="AlphaFoldDB" id="A0A075WZP5"/>
<organism evidence="3 4">
    <name type="scientific">Thermodesulfobacterium commune DSM 2178</name>
    <dbReference type="NCBI Taxonomy" id="289377"/>
    <lineage>
        <taxon>Bacteria</taxon>
        <taxon>Pseudomonadati</taxon>
        <taxon>Thermodesulfobacteriota</taxon>
        <taxon>Thermodesulfobacteria</taxon>
        <taxon>Thermodesulfobacteriales</taxon>
        <taxon>Thermodesulfobacteriaceae</taxon>
        <taxon>Thermodesulfobacterium</taxon>
    </lineage>
</organism>
<sequence>MIFSGNIVLSMSVEKEISGKGNKERFVPMSQVVYSALQNLRDTIKTNTQIVFPSPKNPEKTIRDLRKAIKRIVKKAGITQHIHPHQLRHSFATHLLEQGVDLRTIQALLGYRTSRPHRYTRK</sequence>
<dbReference type="PANTHER" id="PTHR30349:SF64">
    <property type="entry name" value="PROPHAGE INTEGRASE INTD-RELATED"/>
    <property type="match status" value="1"/>
</dbReference>
<evidence type="ECO:0000259" key="2">
    <source>
        <dbReference type="PROSITE" id="PS51898"/>
    </source>
</evidence>
<gene>
    <name evidence="3" type="ORF">HL41_04880</name>
</gene>
<proteinExistence type="predicted"/>
<dbReference type="Pfam" id="PF00589">
    <property type="entry name" value="Phage_integrase"/>
    <property type="match status" value="1"/>
</dbReference>
<dbReference type="PROSITE" id="PS51898">
    <property type="entry name" value="TYR_RECOMBINASE"/>
    <property type="match status" value="1"/>
</dbReference>
<accession>A0A075WZP5</accession>
<dbReference type="InterPro" id="IPR002104">
    <property type="entry name" value="Integrase_catalytic"/>
</dbReference>
<dbReference type="eggNOG" id="COG4974">
    <property type="taxonomic scope" value="Bacteria"/>
</dbReference>
<name>A0A075WZP5_9BACT</name>
<dbReference type="KEGG" id="tcm:HL41_04880"/>
<dbReference type="GO" id="GO:0006310">
    <property type="term" value="P:DNA recombination"/>
    <property type="evidence" value="ECO:0007669"/>
    <property type="project" value="UniProtKB-KW"/>
</dbReference>
<protein>
    <recommendedName>
        <fullName evidence="2">Tyr recombinase domain-containing protein</fullName>
    </recommendedName>
</protein>
<dbReference type="SUPFAM" id="SSF56349">
    <property type="entry name" value="DNA breaking-rejoining enzymes"/>
    <property type="match status" value="1"/>
</dbReference>
<dbReference type="STRING" id="289377.HL41_04880"/>
<dbReference type="InterPro" id="IPR013762">
    <property type="entry name" value="Integrase-like_cat_sf"/>
</dbReference>
<dbReference type="PaxDb" id="289377-HL41_04880"/>
<dbReference type="GO" id="GO:0003677">
    <property type="term" value="F:DNA binding"/>
    <property type="evidence" value="ECO:0007669"/>
    <property type="project" value="InterPro"/>
</dbReference>
<dbReference type="RefSeq" id="WP_028840858.1">
    <property type="nucleotide sequence ID" value="NZ_CP008796.1"/>
</dbReference>
<dbReference type="HOGENOM" id="CLU_2025645_0_0_0"/>